<proteinExistence type="predicted"/>
<keyword evidence="3" id="KW-1185">Reference proteome</keyword>
<accession>A0A9P4MD85</accession>
<dbReference type="Pfam" id="PF06985">
    <property type="entry name" value="HET"/>
    <property type="match status" value="1"/>
</dbReference>
<dbReference type="PANTHER" id="PTHR33112">
    <property type="entry name" value="DOMAIN PROTEIN, PUTATIVE-RELATED"/>
    <property type="match status" value="1"/>
</dbReference>
<comment type="caution">
    <text evidence="2">The sequence shown here is derived from an EMBL/GenBank/DDBJ whole genome shotgun (WGS) entry which is preliminary data.</text>
</comment>
<dbReference type="PANTHER" id="PTHR33112:SF1">
    <property type="entry name" value="HETEROKARYON INCOMPATIBILITY DOMAIN-CONTAINING PROTEIN"/>
    <property type="match status" value="1"/>
</dbReference>
<reference evidence="2" key="1">
    <citation type="journal article" date="2020" name="Stud. Mycol.">
        <title>101 Dothideomycetes genomes: a test case for predicting lifestyles and emergence of pathogens.</title>
        <authorList>
            <person name="Haridas S."/>
            <person name="Albert R."/>
            <person name="Binder M."/>
            <person name="Bloem J."/>
            <person name="Labutti K."/>
            <person name="Salamov A."/>
            <person name="Andreopoulos B."/>
            <person name="Baker S."/>
            <person name="Barry K."/>
            <person name="Bills G."/>
            <person name="Bluhm B."/>
            <person name="Cannon C."/>
            <person name="Castanera R."/>
            <person name="Culley D."/>
            <person name="Daum C."/>
            <person name="Ezra D."/>
            <person name="Gonzalez J."/>
            <person name="Henrissat B."/>
            <person name="Kuo A."/>
            <person name="Liang C."/>
            <person name="Lipzen A."/>
            <person name="Lutzoni F."/>
            <person name="Magnuson J."/>
            <person name="Mondo S."/>
            <person name="Nolan M."/>
            <person name="Ohm R."/>
            <person name="Pangilinan J."/>
            <person name="Park H.-J."/>
            <person name="Ramirez L."/>
            <person name="Alfaro M."/>
            <person name="Sun H."/>
            <person name="Tritt A."/>
            <person name="Yoshinaga Y."/>
            <person name="Zwiers L.-H."/>
            <person name="Turgeon B."/>
            <person name="Goodwin S."/>
            <person name="Spatafora J."/>
            <person name="Crous P."/>
            <person name="Grigoriev I."/>
        </authorList>
    </citation>
    <scope>NUCLEOTIDE SEQUENCE</scope>
    <source>
        <strain evidence="2">CBS 133067</strain>
    </source>
</reference>
<dbReference type="OrthoDB" id="5428863at2759"/>
<dbReference type="InterPro" id="IPR010730">
    <property type="entry name" value="HET"/>
</dbReference>
<evidence type="ECO:0000313" key="3">
    <source>
        <dbReference type="Proteomes" id="UP000799772"/>
    </source>
</evidence>
<protein>
    <submittedName>
        <fullName evidence="2">HET-domain-containing protein</fullName>
    </submittedName>
</protein>
<feature type="domain" description="Heterokaryon incompatibility" evidence="1">
    <location>
        <begin position="215"/>
        <end position="355"/>
    </location>
</feature>
<evidence type="ECO:0000259" key="1">
    <source>
        <dbReference type="Pfam" id="PF06985"/>
    </source>
</evidence>
<name>A0A9P4MD85_9PEZI</name>
<dbReference type="EMBL" id="ML978123">
    <property type="protein sequence ID" value="KAF2101394.1"/>
    <property type="molecule type" value="Genomic_DNA"/>
</dbReference>
<dbReference type="AlphaFoldDB" id="A0A9P4MD85"/>
<evidence type="ECO:0000313" key="2">
    <source>
        <dbReference type="EMBL" id="KAF2101394.1"/>
    </source>
</evidence>
<dbReference type="Proteomes" id="UP000799772">
    <property type="component" value="Unassembled WGS sequence"/>
</dbReference>
<organism evidence="2 3">
    <name type="scientific">Rhizodiscina lignyota</name>
    <dbReference type="NCBI Taxonomy" id="1504668"/>
    <lineage>
        <taxon>Eukaryota</taxon>
        <taxon>Fungi</taxon>
        <taxon>Dikarya</taxon>
        <taxon>Ascomycota</taxon>
        <taxon>Pezizomycotina</taxon>
        <taxon>Dothideomycetes</taxon>
        <taxon>Pleosporomycetidae</taxon>
        <taxon>Aulographales</taxon>
        <taxon>Rhizodiscinaceae</taxon>
        <taxon>Rhizodiscina</taxon>
    </lineage>
</organism>
<gene>
    <name evidence="2" type="ORF">NA57DRAFT_72837</name>
</gene>
<sequence>MTTAAQGDSIDNTTSSLTVDEGQMLWDQNICEQCRRINFQRALNMDANHIRVESIPTAGIMVAELGTRCNSASLNGCPLCDMLHLSRTVEVQDHDQNYGLRAFIYPERLMNAAEDLQNDRICLGVTPRSIDPFYFRAQYREAGCLFLVKNDRIDRKLFNPRIIGEQVDFLQLKSWLNGCISIHTPCKTNERPLPSLKLIDCDSRSIVAAPEMASYVALSYVWGKQDSNDPEIQTEQNRDVFRFERPPRTIQDAVVATLSLGYRYLWVDKYCIDQNNIEERHNQISQMDSIYQAAELTIVALDGDDCHSGLPGVNGTLRTRQPVVTCGNFSIVSSMHLANTMPNSPWARRGWTFQEALFSRRRLVFAKSDVYFECNTLSCSESLECDMDLIHGKGQSAVESKLMEGILSSYEVMQSHDYSAPHSPSEYPPIVGTGRKLDNFSRLLAEYSKKELSFFEDRLNAFAGIMRDFKRHKSVPIYELWGVPYYQGESDDDGLEIINGLLWYHWENEREPRPIGTPKEIRQYRRSSEISKSDKASFPSWSWAGWDGEVELREVKRVECLAYDIRFIFESHSPMQLEDVHRIISQPKTYPSDSTRYPRGLLLDVNVVHPAEDWVASADCYLSRGPQDRTALWHMIEQGDLQLLLVAKKRSIGTKTILSAWVFVEPGLWKKKNRRTGWRGEQFAFFNDETRRNARLDRPVNAF</sequence>